<feature type="compositionally biased region" description="Basic and acidic residues" evidence="10">
    <location>
        <begin position="672"/>
        <end position="682"/>
    </location>
</feature>
<dbReference type="InterPro" id="IPR018844">
    <property type="entry name" value="Dnt1-like_N"/>
</dbReference>
<feature type="compositionally biased region" description="Low complexity" evidence="10">
    <location>
        <begin position="912"/>
        <end position="929"/>
    </location>
</feature>
<feature type="domain" description="C2H2-type" evidence="11">
    <location>
        <begin position="606"/>
        <end position="633"/>
    </location>
</feature>
<feature type="compositionally biased region" description="Low complexity" evidence="10">
    <location>
        <begin position="532"/>
        <end position="546"/>
    </location>
</feature>
<feature type="compositionally biased region" description="Acidic residues" evidence="10">
    <location>
        <begin position="1111"/>
        <end position="1120"/>
    </location>
</feature>
<feature type="compositionally biased region" description="Basic and acidic residues" evidence="10">
    <location>
        <begin position="349"/>
        <end position="360"/>
    </location>
</feature>
<dbReference type="SUPFAM" id="SSF57667">
    <property type="entry name" value="beta-beta-alpha zinc fingers"/>
    <property type="match status" value="1"/>
</dbReference>
<protein>
    <recommendedName>
        <fullName evidence="11">C2H2-type domain-containing protein</fullName>
    </recommendedName>
</protein>
<feature type="compositionally biased region" description="Basic and acidic residues" evidence="10">
    <location>
        <begin position="293"/>
        <end position="313"/>
    </location>
</feature>
<dbReference type="PANTHER" id="PTHR24399">
    <property type="entry name" value="ZINC FINGER AND BTB DOMAIN-CONTAINING"/>
    <property type="match status" value="1"/>
</dbReference>
<keyword evidence="5" id="KW-0862">Zinc</keyword>
<feature type="compositionally biased region" description="Low complexity" evidence="10">
    <location>
        <begin position="488"/>
        <end position="501"/>
    </location>
</feature>
<evidence type="ECO:0000256" key="2">
    <source>
        <dbReference type="ARBA" id="ARBA00022723"/>
    </source>
</evidence>
<evidence type="ECO:0000313" key="12">
    <source>
        <dbReference type="EMBL" id="KAJ4392651.1"/>
    </source>
</evidence>
<evidence type="ECO:0000256" key="10">
    <source>
        <dbReference type="SAM" id="MobiDB-lite"/>
    </source>
</evidence>
<feature type="compositionally biased region" description="Low complexity" evidence="10">
    <location>
        <begin position="1033"/>
        <end position="1059"/>
    </location>
</feature>
<keyword evidence="13" id="KW-1185">Reference proteome</keyword>
<evidence type="ECO:0000313" key="13">
    <source>
        <dbReference type="Proteomes" id="UP001140510"/>
    </source>
</evidence>
<feature type="compositionally biased region" description="Polar residues" evidence="10">
    <location>
        <begin position="744"/>
        <end position="758"/>
    </location>
</feature>
<feature type="compositionally biased region" description="Low complexity" evidence="10">
    <location>
        <begin position="879"/>
        <end position="888"/>
    </location>
</feature>
<dbReference type="GO" id="GO:0008270">
    <property type="term" value="F:zinc ion binding"/>
    <property type="evidence" value="ECO:0007669"/>
    <property type="project" value="UniProtKB-KW"/>
</dbReference>
<keyword evidence="3" id="KW-0677">Repeat</keyword>
<feature type="compositionally biased region" description="Polar residues" evidence="10">
    <location>
        <begin position="208"/>
        <end position="220"/>
    </location>
</feature>
<dbReference type="Gene3D" id="3.30.160.60">
    <property type="entry name" value="Classic Zinc Finger"/>
    <property type="match status" value="2"/>
</dbReference>
<feature type="region of interest" description="Disordered" evidence="10">
    <location>
        <begin position="125"/>
        <end position="573"/>
    </location>
</feature>
<evidence type="ECO:0000256" key="1">
    <source>
        <dbReference type="ARBA" id="ARBA00004123"/>
    </source>
</evidence>
<feature type="compositionally biased region" description="Basic and acidic residues" evidence="10">
    <location>
        <begin position="1060"/>
        <end position="1076"/>
    </location>
</feature>
<feature type="compositionally biased region" description="Basic and acidic residues" evidence="10">
    <location>
        <begin position="817"/>
        <end position="833"/>
    </location>
</feature>
<comment type="subcellular location">
    <subcellularLocation>
        <location evidence="1">Nucleus</location>
    </subcellularLocation>
</comment>
<evidence type="ECO:0000256" key="3">
    <source>
        <dbReference type="ARBA" id="ARBA00022737"/>
    </source>
</evidence>
<dbReference type="Proteomes" id="UP001140510">
    <property type="component" value="Unassembled WGS sequence"/>
</dbReference>
<feature type="compositionally biased region" description="Acidic residues" evidence="10">
    <location>
        <begin position="969"/>
        <end position="984"/>
    </location>
</feature>
<feature type="compositionally biased region" description="Acidic residues" evidence="10">
    <location>
        <begin position="767"/>
        <end position="777"/>
    </location>
</feature>
<dbReference type="InterPro" id="IPR036236">
    <property type="entry name" value="Znf_C2H2_sf"/>
</dbReference>
<feature type="domain" description="C2H2-type" evidence="11">
    <location>
        <begin position="578"/>
        <end position="605"/>
    </location>
</feature>
<gene>
    <name evidence="12" type="ORF">N0V91_011326</name>
</gene>
<comment type="caution">
    <text evidence="12">The sequence shown here is derived from an EMBL/GenBank/DDBJ whole genome shotgun (WGS) entry which is preliminary data.</text>
</comment>
<feature type="compositionally biased region" description="Polar residues" evidence="10">
    <location>
        <begin position="562"/>
        <end position="571"/>
    </location>
</feature>
<evidence type="ECO:0000256" key="7">
    <source>
        <dbReference type="ARBA" id="ARBA00023163"/>
    </source>
</evidence>
<accession>A0A9W9CX97</accession>
<evidence type="ECO:0000256" key="4">
    <source>
        <dbReference type="ARBA" id="ARBA00022771"/>
    </source>
</evidence>
<dbReference type="FunFam" id="3.30.160.60:FF:001666">
    <property type="entry name" value="MDS1 and EVI1 complex locus"/>
    <property type="match status" value="1"/>
</dbReference>
<evidence type="ECO:0000259" key="11">
    <source>
        <dbReference type="PROSITE" id="PS50157"/>
    </source>
</evidence>
<dbReference type="InterPro" id="IPR013087">
    <property type="entry name" value="Znf_C2H2_type"/>
</dbReference>
<keyword evidence="2" id="KW-0479">Metal-binding</keyword>
<name>A0A9W9CX97_9PLEO</name>
<dbReference type="Pfam" id="PF00096">
    <property type="entry name" value="zf-C2H2"/>
    <property type="match status" value="1"/>
</dbReference>
<organism evidence="12 13">
    <name type="scientific">Didymella pomorum</name>
    <dbReference type="NCBI Taxonomy" id="749634"/>
    <lineage>
        <taxon>Eukaryota</taxon>
        <taxon>Fungi</taxon>
        <taxon>Dikarya</taxon>
        <taxon>Ascomycota</taxon>
        <taxon>Pezizomycotina</taxon>
        <taxon>Dothideomycetes</taxon>
        <taxon>Pleosporomycetidae</taxon>
        <taxon>Pleosporales</taxon>
        <taxon>Pleosporineae</taxon>
        <taxon>Didymellaceae</taxon>
        <taxon>Didymella</taxon>
    </lineage>
</organism>
<dbReference type="Pfam" id="PF10407">
    <property type="entry name" value="Cytokin_check_N"/>
    <property type="match status" value="1"/>
</dbReference>
<dbReference type="AlphaFoldDB" id="A0A9W9CX97"/>
<keyword evidence="6" id="KW-0805">Transcription regulation</keyword>
<keyword evidence="8" id="KW-0539">Nucleus</keyword>
<feature type="compositionally biased region" description="Low complexity" evidence="10">
    <location>
        <begin position="279"/>
        <end position="291"/>
    </location>
</feature>
<evidence type="ECO:0000256" key="8">
    <source>
        <dbReference type="ARBA" id="ARBA00023242"/>
    </source>
</evidence>
<dbReference type="PROSITE" id="PS50157">
    <property type="entry name" value="ZINC_FINGER_C2H2_2"/>
    <property type="match status" value="2"/>
</dbReference>
<dbReference type="GO" id="GO:0000978">
    <property type="term" value="F:RNA polymerase II cis-regulatory region sequence-specific DNA binding"/>
    <property type="evidence" value="ECO:0007669"/>
    <property type="project" value="TreeGrafter"/>
</dbReference>
<feature type="compositionally biased region" description="Basic and acidic residues" evidence="10">
    <location>
        <begin position="639"/>
        <end position="654"/>
    </location>
</feature>
<feature type="compositionally biased region" description="Low complexity" evidence="10">
    <location>
        <begin position="716"/>
        <end position="733"/>
    </location>
</feature>
<dbReference type="PANTHER" id="PTHR24399:SF23">
    <property type="entry name" value="C2H2-TYPE DOMAIN-CONTAINING PROTEIN"/>
    <property type="match status" value="1"/>
</dbReference>
<sequence length="1129" mass="122666">MEAPSARMRLTVVVEALAEENAHGDYRDAALAAFKERKFAMPVQLDMTFEAVWADIEQRYKTNYLDPQQAATFSIKKLQDAYDCDLDMTDTVGDIFAGETDVKMRVIKVIPHFIYRDTSVVPGSMLRPKAAQKRGGEDVEDGTNKRRRVASQQRQRQGTYEARECSPNRPIPSTESQRAVPTGPEDTQCARRSTRSKTGASLVELSRTETGQAPFSTTAVKQEDPQPEQLPHLNGTDAASPNELTRSHKERPSHDRTRTPREDSQEAPVQPMGEEGTGLEETGLNETGLEGTTEDRLAATSRHEQAAQLDPREVALQQSPISSIEPEFEPAPATRQRKDIYDVPNSPDFMHKTITPDKPGRTYGRSPKTGPNLLNGARECDRFAENETPAPPPDARATHRLLANVPPSTPQETAILATQTNSNSTGNEADDDDADLTTSFLEETAASSNPRTPARRSAVKPAKPGSLKKPSRSSLLGTPVSAKRDSVAKAAATPAMATHPTQSRPALWPSPGQSKPLKNPLQPPSSSKKRSSVSSAASQSVPGSSKGKQAAIFKTPARKTAAPQSAQTPTGILQEKPFECLTCQARFSREDNLRRHMKSHTEGRTHPCSNCGRKFTRPDILLRHQRREECRQSSFDSESVGKDGTDRDRVRTDSRSASVRSRGEKITPYLHVDNDINTRRNDVPLSSNESHLRGGKSSGSSLFENGDPSPIKNGPSATVKTSAKTKSATPKSASKSREILAEQPNVTTLDLKPSNGTIEVSSAESSSESEEDEENELDERSKVEVDGAHDAQAAAVKERSQRVFRNRNGINDQDVEPAERRFRHEEAAAHLDEPPTQDKPPSGQEELGAARWSTQSWGFSRLHQTENTNHESSQHQARAPAAAVVTPVTEDEGFSEQDTYITALEDNRKVGSRSASAAASPGSSPAVSRRPARFLSHSPTPDASESEDETVEATAAKVPSPHVNNRDESDSDSSSDSSEGDNVELPDLPAGRTAAADVQADLPSSPPLAKAPTLSPRVLPSNQSIPSQHRRPVQQTPVVPPTLQSSQAPRSSQSVSVQAVDRRRYTGFRTLREQLADTRAAQPTTQKKPFDPRTMSLGKLVKNTPLTGLGGDDESSDDESSSSSSSDSD</sequence>
<dbReference type="GO" id="GO:0005654">
    <property type="term" value="C:nucleoplasm"/>
    <property type="evidence" value="ECO:0007669"/>
    <property type="project" value="TreeGrafter"/>
</dbReference>
<feature type="compositionally biased region" description="Polar residues" evidence="10">
    <location>
        <begin position="410"/>
        <end position="427"/>
    </location>
</feature>
<dbReference type="EMBL" id="JAPEVA010000219">
    <property type="protein sequence ID" value="KAJ4392651.1"/>
    <property type="molecule type" value="Genomic_DNA"/>
</dbReference>
<feature type="compositionally biased region" description="Polar residues" evidence="10">
    <location>
        <begin position="436"/>
        <end position="451"/>
    </location>
</feature>
<evidence type="ECO:0000256" key="6">
    <source>
        <dbReference type="ARBA" id="ARBA00023015"/>
    </source>
</evidence>
<feature type="compositionally biased region" description="Basic and acidic residues" evidence="10">
    <location>
        <begin position="245"/>
        <end position="264"/>
    </location>
</feature>
<dbReference type="OrthoDB" id="6365676at2759"/>
<dbReference type="GO" id="GO:0001227">
    <property type="term" value="F:DNA-binding transcription repressor activity, RNA polymerase II-specific"/>
    <property type="evidence" value="ECO:0007669"/>
    <property type="project" value="TreeGrafter"/>
</dbReference>
<reference evidence="12" key="1">
    <citation type="submission" date="2022-10" db="EMBL/GenBank/DDBJ databases">
        <title>Tapping the CABI collections for fungal endophytes: first genome assemblies for Collariella, Neodidymelliopsis, Ascochyta clinopodiicola, Didymella pomorum, Didymosphaeria variabile, Neocosmospora piperis and Neocucurbitaria cava.</title>
        <authorList>
            <person name="Hill R."/>
        </authorList>
    </citation>
    <scope>NUCLEOTIDE SEQUENCE</scope>
    <source>
        <strain evidence="12">IMI 355091</strain>
    </source>
</reference>
<proteinExistence type="predicted"/>
<keyword evidence="4 9" id="KW-0863">Zinc-finger</keyword>
<feature type="compositionally biased region" description="Basic and acidic residues" evidence="10">
    <location>
        <begin position="778"/>
        <end position="789"/>
    </location>
</feature>
<keyword evidence="7" id="KW-0804">Transcription</keyword>
<evidence type="ECO:0000256" key="5">
    <source>
        <dbReference type="ARBA" id="ARBA00022833"/>
    </source>
</evidence>
<dbReference type="Pfam" id="PF13912">
    <property type="entry name" value="zf-C2H2_6"/>
    <property type="match status" value="1"/>
</dbReference>
<evidence type="ECO:0000256" key="9">
    <source>
        <dbReference type="PROSITE-ProRule" id="PRU00042"/>
    </source>
</evidence>
<dbReference type="PROSITE" id="PS00028">
    <property type="entry name" value="ZINC_FINGER_C2H2_1"/>
    <property type="match status" value="1"/>
</dbReference>
<feature type="region of interest" description="Disordered" evidence="10">
    <location>
        <begin position="627"/>
        <end position="1129"/>
    </location>
</feature>
<dbReference type="SMART" id="SM00355">
    <property type="entry name" value="ZnF_C2H2"/>
    <property type="match status" value="2"/>
</dbReference>